<dbReference type="NCBIfam" id="TIGR00080">
    <property type="entry name" value="pimt"/>
    <property type="match status" value="1"/>
</dbReference>
<keyword evidence="5 8" id="KW-0489">Methyltransferase</keyword>
<dbReference type="PANTHER" id="PTHR11579:SF0">
    <property type="entry name" value="PROTEIN-L-ISOASPARTATE(D-ASPARTATE) O-METHYLTRANSFERASE"/>
    <property type="match status" value="1"/>
</dbReference>
<name>A0AAN6XFZ0_9PEZI</name>
<evidence type="ECO:0000313" key="9">
    <source>
        <dbReference type="Proteomes" id="UP001303160"/>
    </source>
</evidence>
<protein>
    <recommendedName>
        <fullName evidence="3">protein-L-isoaspartate(D-aspartate) O-methyltransferase</fullName>
        <ecNumber evidence="3">2.1.1.77</ecNumber>
    </recommendedName>
</protein>
<dbReference type="GO" id="GO:0032259">
    <property type="term" value="P:methylation"/>
    <property type="evidence" value="ECO:0007669"/>
    <property type="project" value="UniProtKB-KW"/>
</dbReference>
<dbReference type="Gene3D" id="3.40.50.150">
    <property type="entry name" value="Vaccinia Virus protein VP39"/>
    <property type="match status" value="1"/>
</dbReference>
<dbReference type="AlphaFoldDB" id="A0AAN6XFZ0"/>
<dbReference type="Proteomes" id="UP001303160">
    <property type="component" value="Unassembled WGS sequence"/>
</dbReference>
<dbReference type="EC" id="2.1.1.77" evidence="3"/>
<reference evidence="8" key="2">
    <citation type="submission" date="2023-05" db="EMBL/GenBank/DDBJ databases">
        <authorList>
            <consortium name="Lawrence Berkeley National Laboratory"/>
            <person name="Steindorff A."/>
            <person name="Hensen N."/>
            <person name="Bonometti L."/>
            <person name="Westerberg I."/>
            <person name="Brannstrom I.O."/>
            <person name="Guillou S."/>
            <person name="Cros-Aarteil S."/>
            <person name="Calhoun S."/>
            <person name="Haridas S."/>
            <person name="Kuo A."/>
            <person name="Mondo S."/>
            <person name="Pangilinan J."/>
            <person name="Riley R."/>
            <person name="Labutti K."/>
            <person name="Andreopoulos B."/>
            <person name="Lipzen A."/>
            <person name="Chen C."/>
            <person name="Yanf M."/>
            <person name="Daum C."/>
            <person name="Ng V."/>
            <person name="Clum A."/>
            <person name="Ohm R."/>
            <person name="Martin F."/>
            <person name="Silar P."/>
            <person name="Natvig D."/>
            <person name="Lalanne C."/>
            <person name="Gautier V."/>
            <person name="Ament-Velasquez S.L."/>
            <person name="Kruys A."/>
            <person name="Hutchinson M.I."/>
            <person name="Powell A.J."/>
            <person name="Barry K."/>
            <person name="Miller A.N."/>
            <person name="Grigoriev I.V."/>
            <person name="Debuchy R."/>
            <person name="Gladieux P."/>
            <person name="Thoren M.H."/>
            <person name="Johannesson H."/>
        </authorList>
    </citation>
    <scope>NUCLEOTIDE SEQUENCE</scope>
    <source>
        <strain evidence="8">CBS 315.58</strain>
    </source>
</reference>
<keyword evidence="6" id="KW-0808">Transferase</keyword>
<evidence type="ECO:0000256" key="4">
    <source>
        <dbReference type="ARBA" id="ARBA00022490"/>
    </source>
</evidence>
<comment type="similarity">
    <text evidence="2">Belongs to the methyltransferase superfamily. L-isoaspartyl/D-aspartyl protein methyltransferase family.</text>
</comment>
<reference evidence="8" key="1">
    <citation type="journal article" date="2023" name="Mol. Phylogenet. Evol.">
        <title>Genome-scale phylogeny and comparative genomics of the fungal order Sordariales.</title>
        <authorList>
            <person name="Hensen N."/>
            <person name="Bonometti L."/>
            <person name="Westerberg I."/>
            <person name="Brannstrom I.O."/>
            <person name="Guillou S."/>
            <person name="Cros-Aarteil S."/>
            <person name="Calhoun S."/>
            <person name="Haridas S."/>
            <person name="Kuo A."/>
            <person name="Mondo S."/>
            <person name="Pangilinan J."/>
            <person name="Riley R."/>
            <person name="LaButti K."/>
            <person name="Andreopoulos B."/>
            <person name="Lipzen A."/>
            <person name="Chen C."/>
            <person name="Yan M."/>
            <person name="Daum C."/>
            <person name="Ng V."/>
            <person name="Clum A."/>
            <person name="Steindorff A."/>
            <person name="Ohm R.A."/>
            <person name="Martin F."/>
            <person name="Silar P."/>
            <person name="Natvig D.O."/>
            <person name="Lalanne C."/>
            <person name="Gautier V."/>
            <person name="Ament-Velasquez S.L."/>
            <person name="Kruys A."/>
            <person name="Hutchinson M.I."/>
            <person name="Powell A.J."/>
            <person name="Barry K."/>
            <person name="Miller A.N."/>
            <person name="Grigoriev I.V."/>
            <person name="Debuchy R."/>
            <person name="Gladieux P."/>
            <person name="Hiltunen Thoren M."/>
            <person name="Johannesson H."/>
        </authorList>
    </citation>
    <scope>NUCLEOTIDE SEQUENCE</scope>
    <source>
        <strain evidence="8">CBS 315.58</strain>
    </source>
</reference>
<dbReference type="InterPro" id="IPR029063">
    <property type="entry name" value="SAM-dependent_MTases_sf"/>
</dbReference>
<keyword evidence="7" id="KW-0949">S-adenosyl-L-methionine</keyword>
<dbReference type="GO" id="GO:0004719">
    <property type="term" value="F:protein-L-isoaspartate (D-aspartate) O-methyltransferase activity"/>
    <property type="evidence" value="ECO:0007669"/>
    <property type="project" value="UniProtKB-EC"/>
</dbReference>
<dbReference type="PANTHER" id="PTHR11579">
    <property type="entry name" value="PROTEIN-L-ISOASPARTATE O-METHYLTRANSFERASE"/>
    <property type="match status" value="1"/>
</dbReference>
<comment type="subcellular location">
    <subcellularLocation>
        <location evidence="1">Cytoplasm</location>
    </subcellularLocation>
</comment>
<dbReference type="SUPFAM" id="SSF53335">
    <property type="entry name" value="S-adenosyl-L-methionine-dependent methyltransferases"/>
    <property type="match status" value="1"/>
</dbReference>
<dbReference type="EMBL" id="MU863931">
    <property type="protein sequence ID" value="KAK4199526.1"/>
    <property type="molecule type" value="Genomic_DNA"/>
</dbReference>
<gene>
    <name evidence="8" type="ORF">QBC40DRAFT_176215</name>
</gene>
<comment type="caution">
    <text evidence="8">The sequence shown here is derived from an EMBL/GenBank/DDBJ whole genome shotgun (WGS) entry which is preliminary data.</text>
</comment>
<sequence length="240" mass="26729">MAWRSSGTSNSELIENLWRNEMIKHPDAKSAFLKVDRAHYAPRSPYEDCPQPIGHHATISAPHMHASAVEHLLPFITPSEERPGPRVLDIGSGSGYLTHVLAELVGEQGKVVGVEHISELKELGERNMKKSKEGRELIEKGRVRFRVGDGRRGWIDDEDAEGKGKGWDAIHVGAAAVKVHEELLEQLASPGRMFIPVEDEGEGQGWGQHIWCVDKDEKGEVRKRKLFGVRYVPLTDAPKA</sequence>
<evidence type="ECO:0000256" key="1">
    <source>
        <dbReference type="ARBA" id="ARBA00004496"/>
    </source>
</evidence>
<evidence type="ECO:0000256" key="5">
    <source>
        <dbReference type="ARBA" id="ARBA00022603"/>
    </source>
</evidence>
<dbReference type="Pfam" id="PF01135">
    <property type="entry name" value="PCMT"/>
    <property type="match status" value="1"/>
</dbReference>
<accession>A0AAN6XFZ0</accession>
<evidence type="ECO:0000256" key="3">
    <source>
        <dbReference type="ARBA" id="ARBA00011890"/>
    </source>
</evidence>
<evidence type="ECO:0000313" key="8">
    <source>
        <dbReference type="EMBL" id="KAK4199526.1"/>
    </source>
</evidence>
<dbReference type="InterPro" id="IPR000682">
    <property type="entry name" value="PCMT"/>
</dbReference>
<evidence type="ECO:0000256" key="7">
    <source>
        <dbReference type="ARBA" id="ARBA00022691"/>
    </source>
</evidence>
<evidence type="ECO:0000256" key="2">
    <source>
        <dbReference type="ARBA" id="ARBA00005369"/>
    </source>
</evidence>
<dbReference type="GO" id="GO:0005737">
    <property type="term" value="C:cytoplasm"/>
    <property type="evidence" value="ECO:0007669"/>
    <property type="project" value="UniProtKB-SubCell"/>
</dbReference>
<proteinExistence type="inferred from homology"/>
<dbReference type="CDD" id="cd02440">
    <property type="entry name" value="AdoMet_MTases"/>
    <property type="match status" value="1"/>
</dbReference>
<keyword evidence="9" id="KW-1185">Reference proteome</keyword>
<evidence type="ECO:0000256" key="6">
    <source>
        <dbReference type="ARBA" id="ARBA00022679"/>
    </source>
</evidence>
<organism evidence="8 9">
    <name type="scientific">Triangularia verruculosa</name>
    <dbReference type="NCBI Taxonomy" id="2587418"/>
    <lineage>
        <taxon>Eukaryota</taxon>
        <taxon>Fungi</taxon>
        <taxon>Dikarya</taxon>
        <taxon>Ascomycota</taxon>
        <taxon>Pezizomycotina</taxon>
        <taxon>Sordariomycetes</taxon>
        <taxon>Sordariomycetidae</taxon>
        <taxon>Sordariales</taxon>
        <taxon>Podosporaceae</taxon>
        <taxon>Triangularia</taxon>
    </lineage>
</organism>
<keyword evidence="4" id="KW-0963">Cytoplasm</keyword>